<keyword evidence="1" id="KW-0285">Flavoprotein</keyword>
<dbReference type="InterPro" id="IPR000415">
    <property type="entry name" value="Nitroreductase-like"/>
</dbReference>
<dbReference type="PANTHER" id="PTHR23026">
    <property type="entry name" value="NADPH NITROREDUCTASE"/>
    <property type="match status" value="1"/>
</dbReference>
<evidence type="ECO:0000313" key="5">
    <source>
        <dbReference type="EMBL" id="MBG6139161.1"/>
    </source>
</evidence>
<dbReference type="Gene3D" id="3.40.109.10">
    <property type="entry name" value="NADH Oxidase"/>
    <property type="match status" value="1"/>
</dbReference>
<organism evidence="5 6">
    <name type="scientific">Longispora fulva</name>
    <dbReference type="NCBI Taxonomy" id="619741"/>
    <lineage>
        <taxon>Bacteria</taxon>
        <taxon>Bacillati</taxon>
        <taxon>Actinomycetota</taxon>
        <taxon>Actinomycetes</taxon>
        <taxon>Micromonosporales</taxon>
        <taxon>Micromonosporaceae</taxon>
        <taxon>Longispora</taxon>
    </lineage>
</organism>
<comment type="caution">
    <text evidence="5">The sequence shown here is derived from an EMBL/GenBank/DDBJ whole genome shotgun (WGS) entry which is preliminary data.</text>
</comment>
<gene>
    <name evidence="5" type="ORF">IW245_005355</name>
</gene>
<dbReference type="InterPro" id="IPR029479">
    <property type="entry name" value="Nitroreductase"/>
</dbReference>
<dbReference type="EMBL" id="JADOUF010000001">
    <property type="protein sequence ID" value="MBG6139161.1"/>
    <property type="molecule type" value="Genomic_DNA"/>
</dbReference>
<accession>A0A8J7KMH7</accession>
<evidence type="ECO:0000256" key="1">
    <source>
        <dbReference type="ARBA" id="ARBA00022630"/>
    </source>
</evidence>
<dbReference type="PANTHER" id="PTHR23026:SF90">
    <property type="entry name" value="IODOTYROSINE DEIODINASE 1"/>
    <property type="match status" value="1"/>
</dbReference>
<dbReference type="Proteomes" id="UP000622552">
    <property type="component" value="Unassembled WGS sequence"/>
</dbReference>
<evidence type="ECO:0000256" key="3">
    <source>
        <dbReference type="ARBA" id="ARBA00023002"/>
    </source>
</evidence>
<protein>
    <submittedName>
        <fullName evidence="5">Nitroreductase</fullName>
    </submittedName>
</protein>
<dbReference type="Pfam" id="PF00881">
    <property type="entry name" value="Nitroreductase"/>
    <property type="match status" value="1"/>
</dbReference>
<reference evidence="5" key="1">
    <citation type="submission" date="2020-11" db="EMBL/GenBank/DDBJ databases">
        <title>Sequencing the genomes of 1000 actinobacteria strains.</title>
        <authorList>
            <person name="Klenk H.-P."/>
        </authorList>
    </citation>
    <scope>NUCLEOTIDE SEQUENCE</scope>
    <source>
        <strain evidence="5">DSM 45356</strain>
    </source>
</reference>
<evidence type="ECO:0000313" key="6">
    <source>
        <dbReference type="Proteomes" id="UP000622552"/>
    </source>
</evidence>
<evidence type="ECO:0000256" key="2">
    <source>
        <dbReference type="ARBA" id="ARBA00022643"/>
    </source>
</evidence>
<name>A0A8J7KMH7_9ACTN</name>
<evidence type="ECO:0000259" key="4">
    <source>
        <dbReference type="Pfam" id="PF00881"/>
    </source>
</evidence>
<keyword evidence="2" id="KW-0288">FMN</keyword>
<dbReference type="SUPFAM" id="SSF55469">
    <property type="entry name" value="FMN-dependent nitroreductase-like"/>
    <property type="match status" value="1"/>
</dbReference>
<feature type="domain" description="Nitroreductase" evidence="4">
    <location>
        <begin position="32"/>
        <end position="196"/>
    </location>
</feature>
<sequence>MTRSYPTVPAPHYDVPADEALARVEAFADLMSRRRTIRDFSTAPVPLDVIDAAIRVAATAPSGANVQPWRFVVVTDPEIKSRLRVAAEEEEVEFYTRRATQEWLDALAPLGTDTDKPFLEDAPALIVVFEVHKGPDTPRPYYVKESVGIAVGFLLAALHHAGLATLTHTPSPMRFLNEVLERPAEERAYVVIPVGYPTDDAEVPAITKKPLDEVRIIR</sequence>
<dbReference type="CDD" id="cd02144">
    <property type="entry name" value="iodotyrosine_dehalogenase"/>
    <property type="match status" value="1"/>
</dbReference>
<dbReference type="RefSeq" id="WP_197005845.1">
    <property type="nucleotide sequence ID" value="NZ_BONS01000012.1"/>
</dbReference>
<proteinExistence type="predicted"/>
<dbReference type="AlphaFoldDB" id="A0A8J7KMH7"/>
<dbReference type="GO" id="GO:0016491">
    <property type="term" value="F:oxidoreductase activity"/>
    <property type="evidence" value="ECO:0007669"/>
    <property type="project" value="UniProtKB-KW"/>
</dbReference>
<keyword evidence="6" id="KW-1185">Reference proteome</keyword>
<keyword evidence="3" id="KW-0560">Oxidoreductase</keyword>
<dbReference type="InterPro" id="IPR050627">
    <property type="entry name" value="Nitroreductase/BluB"/>
</dbReference>